<dbReference type="Proteomes" id="UP000026915">
    <property type="component" value="Chromosome 1"/>
</dbReference>
<dbReference type="Gramene" id="EOX94330">
    <property type="protein sequence ID" value="EOX94330"/>
    <property type="gene ID" value="TCM_003916"/>
</dbReference>
<keyword evidence="3" id="KW-1185">Reference proteome</keyword>
<accession>A0A061DNP9</accession>
<feature type="compositionally biased region" description="Polar residues" evidence="1">
    <location>
        <begin position="72"/>
        <end position="84"/>
    </location>
</feature>
<feature type="region of interest" description="Disordered" evidence="1">
    <location>
        <begin position="72"/>
        <end position="115"/>
    </location>
</feature>
<feature type="region of interest" description="Disordered" evidence="1">
    <location>
        <begin position="127"/>
        <end position="186"/>
    </location>
</feature>
<reference evidence="2 3" key="1">
    <citation type="journal article" date="2013" name="Genome Biol.">
        <title>The genome sequence of the most widely cultivated cacao type and its use to identify candidate genes regulating pod color.</title>
        <authorList>
            <person name="Motamayor J.C."/>
            <person name="Mockaitis K."/>
            <person name="Schmutz J."/>
            <person name="Haiminen N."/>
            <person name="Iii D.L."/>
            <person name="Cornejo O."/>
            <person name="Findley S.D."/>
            <person name="Zheng P."/>
            <person name="Utro F."/>
            <person name="Royaert S."/>
            <person name="Saski C."/>
            <person name="Jenkins J."/>
            <person name="Podicheti R."/>
            <person name="Zhao M."/>
            <person name="Scheffler B.E."/>
            <person name="Stack J.C."/>
            <person name="Feltus F.A."/>
            <person name="Mustiga G.M."/>
            <person name="Amores F."/>
            <person name="Phillips W."/>
            <person name="Marelli J.P."/>
            <person name="May G.D."/>
            <person name="Shapiro H."/>
            <person name="Ma J."/>
            <person name="Bustamante C.D."/>
            <person name="Schnell R.J."/>
            <person name="Main D."/>
            <person name="Gilbert D."/>
            <person name="Parida L."/>
            <person name="Kuhn D.N."/>
        </authorList>
    </citation>
    <scope>NUCLEOTIDE SEQUENCE [LARGE SCALE GENOMIC DNA]</scope>
    <source>
        <strain evidence="3">cv. Matina 1-6</strain>
    </source>
</reference>
<name>A0A061DNP9_THECC</name>
<dbReference type="PANTHER" id="PTHR38932">
    <property type="entry name" value="BNAC03G64660D PROTEIN"/>
    <property type="match status" value="1"/>
</dbReference>
<dbReference type="AlphaFoldDB" id="A0A061DNP9"/>
<protein>
    <submittedName>
        <fullName evidence="2">Uncharacterized protein isoform 2</fullName>
    </submittedName>
</protein>
<dbReference type="PANTHER" id="PTHR38932:SF2">
    <property type="entry name" value="DUF3741 DOMAIN-CONTAINING PROTEIN"/>
    <property type="match status" value="1"/>
</dbReference>
<feature type="compositionally biased region" description="Polar residues" evidence="1">
    <location>
        <begin position="149"/>
        <end position="160"/>
    </location>
</feature>
<gene>
    <name evidence="2" type="ORF">TCM_003916</name>
</gene>
<organism evidence="2 3">
    <name type="scientific">Theobroma cacao</name>
    <name type="common">Cacao</name>
    <name type="synonym">Cocoa</name>
    <dbReference type="NCBI Taxonomy" id="3641"/>
    <lineage>
        <taxon>Eukaryota</taxon>
        <taxon>Viridiplantae</taxon>
        <taxon>Streptophyta</taxon>
        <taxon>Embryophyta</taxon>
        <taxon>Tracheophyta</taxon>
        <taxon>Spermatophyta</taxon>
        <taxon>Magnoliopsida</taxon>
        <taxon>eudicotyledons</taxon>
        <taxon>Gunneridae</taxon>
        <taxon>Pentapetalae</taxon>
        <taxon>rosids</taxon>
        <taxon>malvids</taxon>
        <taxon>Malvales</taxon>
        <taxon>Malvaceae</taxon>
        <taxon>Byttnerioideae</taxon>
        <taxon>Theobroma</taxon>
    </lineage>
</organism>
<evidence type="ECO:0000256" key="1">
    <source>
        <dbReference type="SAM" id="MobiDB-lite"/>
    </source>
</evidence>
<sequence>MNLSMYPRVRVKERVEEDDHFPSSKDSESFLFLRLLESVSKQEKENQINSPPSVARIAKAYVTSLVTKSLSASEGVGSVQNNKQIGKDTKSNTKANSIPAPRAVLSSPDNDGMIGSRNKLNYARSAACKKRQTEQTKPAAGQAHINDNLKGNITQSSSNVRKAPKTENRGLAGRMRKDPLKPVVQRRKHKLEMENQVNSLEI</sequence>
<evidence type="ECO:0000313" key="2">
    <source>
        <dbReference type="EMBL" id="EOX94330.1"/>
    </source>
</evidence>
<evidence type="ECO:0000313" key="3">
    <source>
        <dbReference type="Proteomes" id="UP000026915"/>
    </source>
</evidence>
<dbReference type="EMBL" id="CM001879">
    <property type="protein sequence ID" value="EOX94330.1"/>
    <property type="molecule type" value="Genomic_DNA"/>
</dbReference>
<proteinExistence type="predicted"/>